<dbReference type="InterPro" id="IPR041601">
    <property type="entry name" value="FRP"/>
</dbReference>
<dbReference type="AlphaFoldDB" id="A0A1Z4KIH9"/>
<dbReference type="Pfam" id="PF18032">
    <property type="entry name" value="FRP"/>
    <property type="match status" value="1"/>
</dbReference>
<sequence length="108" mass="12553">MYVSEAEWSDIEKTIARTAFDQAYKREIEALLKQVQKEASTLVELDELWQLHDFLSARRHEIEGKYDYQYSALLFVFAGLVKDGWLHVNELEGLSKDKLSKVSALARM</sequence>
<dbReference type="GO" id="GO:0042651">
    <property type="term" value="C:thylakoid membrane"/>
    <property type="evidence" value="ECO:0007669"/>
    <property type="project" value="InterPro"/>
</dbReference>
<evidence type="ECO:0000313" key="2">
    <source>
        <dbReference type="Proteomes" id="UP000217507"/>
    </source>
</evidence>
<evidence type="ECO:0000313" key="1">
    <source>
        <dbReference type="EMBL" id="BAY68772.1"/>
    </source>
</evidence>
<dbReference type="Proteomes" id="UP000217507">
    <property type="component" value="Chromosome"/>
</dbReference>
<dbReference type="EMBL" id="AP018216">
    <property type="protein sequence ID" value="BAY68772.1"/>
    <property type="molecule type" value="Genomic_DNA"/>
</dbReference>
<dbReference type="InterPro" id="IPR053747">
    <property type="entry name" value="Fluoresc_Recovery_Reg"/>
</dbReference>
<name>A0A1Z4KIH9_ANAVA</name>
<reference evidence="1 2" key="1">
    <citation type="submission" date="2017-06" db="EMBL/GenBank/DDBJ databases">
        <title>Genome sequencing of cyanobaciteial culture collection at National Institute for Environmental Studies (NIES).</title>
        <authorList>
            <person name="Hirose Y."/>
            <person name="Shimura Y."/>
            <person name="Fujisawa T."/>
            <person name="Nakamura Y."/>
            <person name="Kawachi M."/>
        </authorList>
    </citation>
    <scope>NUCLEOTIDE SEQUENCE [LARGE SCALE GENOMIC DNA]</scope>
    <source>
        <strain evidence="1 2">NIES-23</strain>
    </source>
</reference>
<evidence type="ECO:0008006" key="3">
    <source>
        <dbReference type="Google" id="ProtNLM"/>
    </source>
</evidence>
<organism evidence="1 2">
    <name type="scientific">Trichormus variabilis NIES-23</name>
    <dbReference type="NCBI Taxonomy" id="1973479"/>
    <lineage>
        <taxon>Bacteria</taxon>
        <taxon>Bacillati</taxon>
        <taxon>Cyanobacteriota</taxon>
        <taxon>Cyanophyceae</taxon>
        <taxon>Nostocales</taxon>
        <taxon>Nostocaceae</taxon>
        <taxon>Trichormus</taxon>
    </lineage>
</organism>
<proteinExistence type="predicted"/>
<accession>A0A1Z4KIH9</accession>
<protein>
    <recommendedName>
        <fullName evidence="3">Fluorescence recovery protein</fullName>
    </recommendedName>
</protein>
<dbReference type="Gene3D" id="6.10.140.1840">
    <property type="match status" value="1"/>
</dbReference>
<gene>
    <name evidence="1" type="ORF">NIES23_15610</name>
</gene>